<dbReference type="PIRSF" id="PIRSF000804">
    <property type="entry name" value="DNA_pol_III_b"/>
    <property type="match status" value="1"/>
</dbReference>
<dbReference type="InterPro" id="IPR001001">
    <property type="entry name" value="DNA_polIII_beta"/>
</dbReference>
<organism evidence="13 14">
    <name type="scientific">Candidatus Giovannonibacteria bacterium RIFCSPLOWO2_01_FULL_46_32</name>
    <dbReference type="NCBI Taxonomy" id="1798353"/>
    <lineage>
        <taxon>Bacteria</taxon>
        <taxon>Candidatus Giovannoniibacteriota</taxon>
    </lineage>
</organism>
<dbReference type="InterPro" id="IPR022634">
    <property type="entry name" value="DNA_polIII_beta_N"/>
</dbReference>
<dbReference type="Gene3D" id="3.70.10.10">
    <property type="match status" value="1"/>
</dbReference>
<dbReference type="GO" id="GO:0006271">
    <property type="term" value="P:DNA strand elongation involved in DNA replication"/>
    <property type="evidence" value="ECO:0007669"/>
    <property type="project" value="TreeGrafter"/>
</dbReference>
<keyword evidence="4 9" id="KW-0808">Transferase</keyword>
<keyword evidence="3 9" id="KW-0963">Cytoplasm</keyword>
<evidence type="ECO:0000313" key="14">
    <source>
        <dbReference type="Proteomes" id="UP000177346"/>
    </source>
</evidence>
<dbReference type="SUPFAM" id="SSF55979">
    <property type="entry name" value="DNA clamp"/>
    <property type="match status" value="3"/>
</dbReference>
<feature type="domain" description="DNA polymerase III beta sliding clamp central" evidence="11">
    <location>
        <begin position="132"/>
        <end position="242"/>
    </location>
</feature>
<evidence type="ECO:0000313" key="13">
    <source>
        <dbReference type="EMBL" id="OGF87497.1"/>
    </source>
</evidence>
<comment type="similarity">
    <text evidence="2 9">Belongs to the beta sliding clamp family.</text>
</comment>
<dbReference type="CDD" id="cd00140">
    <property type="entry name" value="beta_clamp"/>
    <property type="match status" value="1"/>
</dbReference>
<dbReference type="GO" id="GO:0003887">
    <property type="term" value="F:DNA-directed DNA polymerase activity"/>
    <property type="evidence" value="ECO:0007669"/>
    <property type="project" value="UniProtKB-UniRule"/>
</dbReference>
<evidence type="ECO:0000256" key="9">
    <source>
        <dbReference type="PIRNR" id="PIRNR000804"/>
    </source>
</evidence>
<dbReference type="AlphaFoldDB" id="A0A1F5XHZ7"/>
<comment type="subunit">
    <text evidence="9">Forms a ring-shaped head-to-tail homodimer around DNA.</text>
</comment>
<dbReference type="SMART" id="SM00480">
    <property type="entry name" value="POL3Bc"/>
    <property type="match status" value="1"/>
</dbReference>
<dbReference type="GO" id="GO:0003677">
    <property type="term" value="F:DNA binding"/>
    <property type="evidence" value="ECO:0007669"/>
    <property type="project" value="UniProtKB-UniRule"/>
</dbReference>
<evidence type="ECO:0000256" key="7">
    <source>
        <dbReference type="ARBA" id="ARBA00022932"/>
    </source>
</evidence>
<evidence type="ECO:0000259" key="12">
    <source>
        <dbReference type="Pfam" id="PF02768"/>
    </source>
</evidence>
<dbReference type="NCBIfam" id="TIGR00663">
    <property type="entry name" value="dnan"/>
    <property type="match status" value="1"/>
</dbReference>
<accession>A0A1F5XHZ7</accession>
<keyword evidence="6 9" id="KW-0235">DNA replication</keyword>
<evidence type="ECO:0000259" key="10">
    <source>
        <dbReference type="Pfam" id="PF00712"/>
    </source>
</evidence>
<dbReference type="Pfam" id="PF02768">
    <property type="entry name" value="DNA_pol3_beta_3"/>
    <property type="match status" value="1"/>
</dbReference>
<dbReference type="GO" id="GO:0009360">
    <property type="term" value="C:DNA polymerase III complex"/>
    <property type="evidence" value="ECO:0007669"/>
    <property type="project" value="InterPro"/>
</dbReference>
<comment type="subcellular location">
    <subcellularLocation>
        <location evidence="1 9">Cytoplasm</location>
    </subcellularLocation>
</comment>
<evidence type="ECO:0000256" key="3">
    <source>
        <dbReference type="ARBA" id="ARBA00022490"/>
    </source>
</evidence>
<dbReference type="EMBL" id="MFIF01000005">
    <property type="protein sequence ID" value="OGF87497.1"/>
    <property type="molecule type" value="Genomic_DNA"/>
</dbReference>
<comment type="function">
    <text evidence="9">Confers DNA tethering and processivity to DNA polymerases and other proteins. Acts as a clamp, forming a ring around DNA (a reaction catalyzed by the clamp-loading complex) which diffuses in an ATP-independent manner freely and bidirectionally along dsDNA. Initially characterized for its ability to contact the catalytic subunit of DNA polymerase III (Pol III), a complex, multichain enzyme responsible for most of the replicative synthesis in bacteria; Pol III exhibits 3'-5' exonuclease proofreading activity. The beta chain is required for initiation of replication as well as for processivity of DNA replication.</text>
</comment>
<dbReference type="Pfam" id="PF02767">
    <property type="entry name" value="DNA_pol3_beta_2"/>
    <property type="match status" value="1"/>
</dbReference>
<evidence type="ECO:0000256" key="6">
    <source>
        <dbReference type="ARBA" id="ARBA00022705"/>
    </source>
</evidence>
<name>A0A1F5XHZ7_9BACT</name>
<reference evidence="13 14" key="1">
    <citation type="journal article" date="2016" name="Nat. Commun.">
        <title>Thousands of microbial genomes shed light on interconnected biogeochemical processes in an aquifer system.</title>
        <authorList>
            <person name="Anantharaman K."/>
            <person name="Brown C.T."/>
            <person name="Hug L.A."/>
            <person name="Sharon I."/>
            <person name="Castelle C.J."/>
            <person name="Probst A.J."/>
            <person name="Thomas B.C."/>
            <person name="Singh A."/>
            <person name="Wilkins M.J."/>
            <person name="Karaoz U."/>
            <person name="Brodie E.L."/>
            <person name="Williams K.H."/>
            <person name="Hubbard S.S."/>
            <person name="Banfield J.F."/>
        </authorList>
    </citation>
    <scope>NUCLEOTIDE SEQUENCE [LARGE SCALE GENOMIC DNA]</scope>
</reference>
<sequence length="367" mass="40587">MKIQCLNKNLKSAVSVAERNTSKNQTLPILNSIFIGAEKDTIKIRATNLETAVEISVSGKIHNAGSVVVPAKTINSFLNNIPEEQIILQVQKNNLFIKTDSMETIIRGYPPEDFPIFPKVDIAESISMSSPELRFSLASVVTAASISDIKPELASVCFNIFKNSVKIAATDSFRLAEKNIVSKETRLEKMTSFLVPQRSVQEMLRLLENDENVKLGANKNQIIILGGDYKFISRLTDGKFPDYEQIIPKSFKTIAVARKNDVLSNIKLASVFAGKLNDITLFFSPSKKAILMSTAHSEVGEHSASVSASVQGEEVTAKFNWRYLADGIPQINSEYIEFNLNGDQSPMLIKGKGDNSYVYLVMPMRGI</sequence>
<protein>
    <recommendedName>
        <fullName evidence="9">Beta sliding clamp</fullName>
    </recommendedName>
</protein>
<dbReference type="GO" id="GO:0005737">
    <property type="term" value="C:cytoplasm"/>
    <property type="evidence" value="ECO:0007669"/>
    <property type="project" value="UniProtKB-SubCell"/>
</dbReference>
<dbReference type="Pfam" id="PF00712">
    <property type="entry name" value="DNA_pol3_beta"/>
    <property type="match status" value="1"/>
</dbReference>
<dbReference type="Gene3D" id="3.10.150.10">
    <property type="entry name" value="DNA Polymerase III, subunit A, domain 2"/>
    <property type="match status" value="1"/>
</dbReference>
<dbReference type="InterPro" id="IPR022635">
    <property type="entry name" value="DNA_polIII_beta_C"/>
</dbReference>
<feature type="domain" description="DNA polymerase III beta sliding clamp N-terminal" evidence="10">
    <location>
        <begin position="1"/>
        <end position="117"/>
    </location>
</feature>
<evidence type="ECO:0000256" key="8">
    <source>
        <dbReference type="ARBA" id="ARBA00023125"/>
    </source>
</evidence>
<dbReference type="PANTHER" id="PTHR30478:SF0">
    <property type="entry name" value="BETA SLIDING CLAMP"/>
    <property type="match status" value="1"/>
</dbReference>
<evidence type="ECO:0000256" key="4">
    <source>
        <dbReference type="ARBA" id="ARBA00022679"/>
    </source>
</evidence>
<evidence type="ECO:0000256" key="2">
    <source>
        <dbReference type="ARBA" id="ARBA00010752"/>
    </source>
</evidence>
<dbReference type="Proteomes" id="UP000177346">
    <property type="component" value="Unassembled WGS sequence"/>
</dbReference>
<evidence type="ECO:0000256" key="1">
    <source>
        <dbReference type="ARBA" id="ARBA00004496"/>
    </source>
</evidence>
<comment type="caution">
    <text evidence="13">The sequence shown here is derived from an EMBL/GenBank/DDBJ whole genome shotgun (WGS) entry which is preliminary data.</text>
</comment>
<evidence type="ECO:0000256" key="5">
    <source>
        <dbReference type="ARBA" id="ARBA00022695"/>
    </source>
</evidence>
<proteinExistence type="inferred from homology"/>
<dbReference type="GO" id="GO:0008408">
    <property type="term" value="F:3'-5' exonuclease activity"/>
    <property type="evidence" value="ECO:0007669"/>
    <property type="project" value="InterPro"/>
</dbReference>
<gene>
    <name evidence="13" type="ORF">A3B19_02865</name>
</gene>
<evidence type="ECO:0000259" key="11">
    <source>
        <dbReference type="Pfam" id="PF02767"/>
    </source>
</evidence>
<dbReference type="InterPro" id="IPR046938">
    <property type="entry name" value="DNA_clamp_sf"/>
</dbReference>
<keyword evidence="5 9" id="KW-0548">Nucleotidyltransferase</keyword>
<dbReference type="PANTHER" id="PTHR30478">
    <property type="entry name" value="DNA POLYMERASE III SUBUNIT BETA"/>
    <property type="match status" value="1"/>
</dbReference>
<keyword evidence="7 9" id="KW-0239">DNA-directed DNA polymerase</keyword>
<feature type="domain" description="DNA polymerase III beta sliding clamp C-terminal" evidence="12">
    <location>
        <begin position="245"/>
        <end position="365"/>
    </location>
</feature>
<keyword evidence="8" id="KW-0238">DNA-binding</keyword>
<dbReference type="InterPro" id="IPR022637">
    <property type="entry name" value="DNA_polIII_beta_cen"/>
</dbReference>